<keyword evidence="6 8" id="KW-1133">Transmembrane helix</keyword>
<dbReference type="InterPro" id="IPR013750">
    <property type="entry name" value="GHMP_kinase_C_dom"/>
</dbReference>
<feature type="domain" description="Protein root UVB sensitive/RUS" evidence="10">
    <location>
        <begin position="602"/>
        <end position="744"/>
    </location>
</feature>
<evidence type="ECO:0000313" key="12">
    <source>
        <dbReference type="Proteomes" id="UP000095287"/>
    </source>
</evidence>
<dbReference type="PANTHER" id="PTHR12770">
    <property type="entry name" value="RUS1 FAMILY PROTEIN C16ORF58"/>
    <property type="match status" value="1"/>
</dbReference>
<dbReference type="WBParaSite" id="L893_g32450.t1">
    <property type="protein sequence ID" value="L893_g32450.t1"/>
    <property type="gene ID" value="L893_g32450"/>
</dbReference>
<dbReference type="Pfam" id="PF08544">
    <property type="entry name" value="GHMP_kinases_C"/>
    <property type="match status" value="1"/>
</dbReference>
<sequence>MDCEEENRLPQNLCDENRCKWRILLQKIADGVRKHTDDIHYMGKELHDEYTNTVEGYRHVLLEEYLQIADAFRNDHIFMRRFLIVTIDFLKWRLCDESAQRFFSVSSVKRSVCDEFTFLRDQLLLYERRCADLSCETAEGKYRSALKSVQMGFINLLTDYLRLEVELYASQHLFCNIPTIADKAHYVQVVGTMPVRVDIAGGWTDTPPITFAHSNGVVNIAVNVDGKRPVKCIIKKILGSNKEGLVLTNGQAEEEMIIIRSIDELEKLSQCPEMFGSLICASIRSTGFLHAGITSIRELFDVLFPEEKVMELHVMTSSDLPLGSGLGTSSIMSACFLCTLAKIMDKEFDRITISATVLQAEQILRTGGGWQDQIGALYPGLKYTSYAEGSVVHEFLSGRREFVQQIENIASDAETAYNSLLENKFPVDVCRRYSVLKSSMALNAFPREVQSLFETLEDKGIIETGWMCGAGGGGFACVWLTDRSDAKKLLDSLVNEWNPEAGICSATIERNPIHIMSVIEFSQSYSGKPKGKYIFMRDRNETKRIDEEKTTSLKALMTSVFLPQGYPFTVTDDYMSYQLWDTLQAFASSINGSLATEAVLKDCKKWRLMADIFNDVAFLIDLLAATTGDWFIFFAVGSSMLRSFVGVAGGATRAAIVQHQARRYNLADVAAKDGSQETLVNLTALIASLVIIPAAHGNSAIVWSLYIFFTVLHLFANYMAVRSLQFDILNERTLVICVRQFIKNRTVPSIAEANKWEPIFGNVSGPRHFGCKILSAMPPSISSKNYFLRYDFKSCQGWLAVSASSTYSDQIRYAFDLEYFAIENRLPTEIDYNEFEREMKNKKWRFDINQLGYDEWRYKLEQ</sequence>
<keyword evidence="7 8" id="KW-0472">Membrane</keyword>
<feature type="domain" description="GHMP kinase C-terminal" evidence="11">
    <location>
        <begin position="444"/>
        <end position="496"/>
    </location>
</feature>
<dbReference type="Pfam" id="PF00288">
    <property type="entry name" value="GHMP_kinases_N"/>
    <property type="match status" value="1"/>
</dbReference>
<evidence type="ECO:0000259" key="11">
    <source>
        <dbReference type="Pfam" id="PF08544"/>
    </source>
</evidence>
<keyword evidence="3 8" id="KW-0812">Transmembrane</keyword>
<accession>A0A1I8A3Y6</accession>
<feature type="transmembrane region" description="Helical" evidence="8">
    <location>
        <begin position="678"/>
        <end position="695"/>
    </location>
</feature>
<organism evidence="12 13">
    <name type="scientific">Steinernema glaseri</name>
    <dbReference type="NCBI Taxonomy" id="37863"/>
    <lineage>
        <taxon>Eukaryota</taxon>
        <taxon>Metazoa</taxon>
        <taxon>Ecdysozoa</taxon>
        <taxon>Nematoda</taxon>
        <taxon>Chromadorea</taxon>
        <taxon>Rhabditida</taxon>
        <taxon>Tylenchina</taxon>
        <taxon>Panagrolaimomorpha</taxon>
        <taxon>Strongyloidoidea</taxon>
        <taxon>Steinernematidae</taxon>
        <taxon>Steinernema</taxon>
    </lineage>
</organism>
<name>A0A1I8A3Y6_9BILA</name>
<proteinExistence type="inferred from homology"/>
<feature type="domain" description="Protein root UVB sensitive/RUS" evidence="10">
    <location>
        <begin position="549"/>
        <end position="601"/>
    </location>
</feature>
<dbReference type="Proteomes" id="UP000095287">
    <property type="component" value="Unplaced"/>
</dbReference>
<comment type="similarity">
    <text evidence="2">Belongs to the RUS1 family.</text>
</comment>
<evidence type="ECO:0000256" key="7">
    <source>
        <dbReference type="ARBA" id="ARBA00023136"/>
    </source>
</evidence>
<dbReference type="Gene3D" id="3.30.230.10">
    <property type="match status" value="1"/>
</dbReference>
<feature type="transmembrane region" description="Helical" evidence="8">
    <location>
        <begin position="630"/>
        <end position="657"/>
    </location>
</feature>
<dbReference type="GO" id="GO:0005524">
    <property type="term" value="F:ATP binding"/>
    <property type="evidence" value="ECO:0007669"/>
    <property type="project" value="UniProtKB-KW"/>
</dbReference>
<feature type="domain" description="GHMP kinase N-terminal" evidence="9">
    <location>
        <begin position="310"/>
        <end position="379"/>
    </location>
</feature>
<reference evidence="13" key="1">
    <citation type="submission" date="2016-11" db="UniProtKB">
        <authorList>
            <consortium name="WormBaseParasite"/>
        </authorList>
    </citation>
    <scope>IDENTIFICATION</scope>
</reference>
<evidence type="ECO:0000313" key="13">
    <source>
        <dbReference type="WBParaSite" id="L893_g32450.t1"/>
    </source>
</evidence>
<dbReference type="InterPro" id="IPR006968">
    <property type="entry name" value="RUS_fam"/>
</dbReference>
<evidence type="ECO:0000256" key="1">
    <source>
        <dbReference type="ARBA" id="ARBA00004370"/>
    </source>
</evidence>
<evidence type="ECO:0000256" key="6">
    <source>
        <dbReference type="ARBA" id="ARBA00022989"/>
    </source>
</evidence>
<dbReference type="Gene3D" id="3.30.230.120">
    <property type="match status" value="1"/>
</dbReference>
<dbReference type="InterPro" id="IPR054549">
    <property type="entry name" value="UVB_sens_RUS_dom"/>
</dbReference>
<dbReference type="PANTHER" id="PTHR12770:SF31">
    <property type="entry name" value="RUS FAMILY MEMBER 1"/>
    <property type="match status" value="1"/>
</dbReference>
<protein>
    <submittedName>
        <fullName evidence="13">GHMP_kinases_C domain-containing protein</fullName>
    </submittedName>
</protein>
<evidence type="ECO:0000259" key="9">
    <source>
        <dbReference type="Pfam" id="PF00288"/>
    </source>
</evidence>
<evidence type="ECO:0000256" key="5">
    <source>
        <dbReference type="ARBA" id="ARBA00022840"/>
    </source>
</evidence>
<dbReference type="GO" id="GO:0016773">
    <property type="term" value="F:phosphotransferase activity, alcohol group as acceptor"/>
    <property type="evidence" value="ECO:0007669"/>
    <property type="project" value="UniProtKB-ARBA"/>
</dbReference>
<dbReference type="InterPro" id="IPR020568">
    <property type="entry name" value="Ribosomal_Su5_D2-typ_SF"/>
</dbReference>
<evidence type="ECO:0000256" key="8">
    <source>
        <dbReference type="SAM" id="Phobius"/>
    </source>
</evidence>
<comment type="subcellular location">
    <subcellularLocation>
        <location evidence="1">Membrane</location>
    </subcellularLocation>
</comment>
<evidence type="ECO:0000256" key="2">
    <source>
        <dbReference type="ARBA" id="ARBA00007558"/>
    </source>
</evidence>
<dbReference type="SUPFAM" id="SSF54211">
    <property type="entry name" value="Ribosomal protein S5 domain 2-like"/>
    <property type="match status" value="1"/>
</dbReference>
<dbReference type="InterPro" id="IPR014721">
    <property type="entry name" value="Ribsml_uS5_D2-typ_fold_subgr"/>
</dbReference>
<keyword evidence="12" id="KW-1185">Reference proteome</keyword>
<keyword evidence="5" id="KW-0067">ATP-binding</keyword>
<feature type="transmembrane region" description="Helical" evidence="8">
    <location>
        <begin position="701"/>
        <end position="721"/>
    </location>
</feature>
<dbReference type="InterPro" id="IPR036554">
    <property type="entry name" value="GHMP_kinase_C_sf"/>
</dbReference>
<evidence type="ECO:0000256" key="3">
    <source>
        <dbReference type="ARBA" id="ARBA00022692"/>
    </source>
</evidence>
<dbReference type="InterPro" id="IPR006204">
    <property type="entry name" value="GHMP_kinase_N_dom"/>
</dbReference>
<dbReference type="SUPFAM" id="SSF55060">
    <property type="entry name" value="GHMP Kinase, C-terminal domain"/>
    <property type="match status" value="1"/>
</dbReference>
<dbReference type="Pfam" id="PF04884">
    <property type="entry name" value="UVB_sens_prot"/>
    <property type="match status" value="2"/>
</dbReference>
<evidence type="ECO:0000256" key="4">
    <source>
        <dbReference type="ARBA" id="ARBA00022741"/>
    </source>
</evidence>
<evidence type="ECO:0000259" key="10">
    <source>
        <dbReference type="Pfam" id="PF04884"/>
    </source>
</evidence>
<dbReference type="GO" id="GO:0016020">
    <property type="term" value="C:membrane"/>
    <property type="evidence" value="ECO:0007669"/>
    <property type="project" value="UniProtKB-SubCell"/>
</dbReference>
<dbReference type="AlphaFoldDB" id="A0A1I8A3Y6"/>
<keyword evidence="4" id="KW-0547">Nucleotide-binding</keyword>